<dbReference type="AlphaFoldDB" id="A0A1F5YRC6"/>
<evidence type="ECO:0000313" key="2">
    <source>
        <dbReference type="Proteomes" id="UP000176665"/>
    </source>
</evidence>
<comment type="caution">
    <text evidence="1">The sequence shown here is derived from an EMBL/GenBank/DDBJ whole genome shotgun (WGS) entry which is preliminary data.</text>
</comment>
<protein>
    <submittedName>
        <fullName evidence="1">Uncharacterized protein</fullName>
    </submittedName>
</protein>
<proteinExistence type="predicted"/>
<organism evidence="1 2">
    <name type="scientific">Candidatus Gottesmanbacteria bacterium RBG_16_37_8</name>
    <dbReference type="NCBI Taxonomy" id="1798371"/>
    <lineage>
        <taxon>Bacteria</taxon>
        <taxon>Candidatus Gottesmaniibacteriota</taxon>
    </lineage>
</organism>
<sequence>MLPRVIYSELSKGGIEFGLAGWIKVAIKAIKAVINAVKLFHLLNNKTCRKQVYWKTLIVMNIIYEFPYNARGSARTVERLADF</sequence>
<name>A0A1F5YRC6_9BACT</name>
<dbReference type="Proteomes" id="UP000176665">
    <property type="component" value="Unassembled WGS sequence"/>
</dbReference>
<dbReference type="EMBL" id="MFJA01000054">
    <property type="protein sequence ID" value="OGG02729.1"/>
    <property type="molecule type" value="Genomic_DNA"/>
</dbReference>
<gene>
    <name evidence="1" type="ORF">A2W14_02265</name>
</gene>
<accession>A0A1F5YRC6</accession>
<reference evidence="1 2" key="1">
    <citation type="journal article" date="2016" name="Nat. Commun.">
        <title>Thousands of microbial genomes shed light on interconnected biogeochemical processes in an aquifer system.</title>
        <authorList>
            <person name="Anantharaman K."/>
            <person name="Brown C.T."/>
            <person name="Hug L.A."/>
            <person name="Sharon I."/>
            <person name="Castelle C.J."/>
            <person name="Probst A.J."/>
            <person name="Thomas B.C."/>
            <person name="Singh A."/>
            <person name="Wilkins M.J."/>
            <person name="Karaoz U."/>
            <person name="Brodie E.L."/>
            <person name="Williams K.H."/>
            <person name="Hubbard S.S."/>
            <person name="Banfield J.F."/>
        </authorList>
    </citation>
    <scope>NUCLEOTIDE SEQUENCE [LARGE SCALE GENOMIC DNA]</scope>
</reference>
<evidence type="ECO:0000313" key="1">
    <source>
        <dbReference type="EMBL" id="OGG02729.1"/>
    </source>
</evidence>